<evidence type="ECO:0000256" key="7">
    <source>
        <dbReference type="ARBA" id="ARBA00038093"/>
    </source>
</evidence>
<keyword evidence="9" id="KW-0472">Membrane</keyword>
<evidence type="ECO:0000313" key="12">
    <source>
        <dbReference type="Proteomes" id="UP000760480"/>
    </source>
</evidence>
<keyword evidence="12" id="KW-1185">Reference proteome</keyword>
<evidence type="ECO:0000256" key="6">
    <source>
        <dbReference type="ARBA" id="ARBA00022842"/>
    </source>
</evidence>
<dbReference type="InterPro" id="IPR002716">
    <property type="entry name" value="PIN_dom"/>
</dbReference>
<dbReference type="RefSeq" id="WP_169250761.1">
    <property type="nucleotide sequence ID" value="NZ_SPMZ01000118.1"/>
</dbReference>
<comment type="caution">
    <text evidence="11">The sequence shown here is derived from an EMBL/GenBank/DDBJ whole genome shotgun (WGS) entry which is preliminary data.</text>
</comment>
<feature type="binding site" evidence="8">
    <location>
        <position position="104"/>
    </location>
    <ligand>
        <name>Mg(2+)</name>
        <dbReference type="ChEBI" id="CHEBI:18420"/>
    </ligand>
</feature>
<reference evidence="11 12" key="1">
    <citation type="submission" date="2019-03" db="EMBL/GenBank/DDBJ databases">
        <title>Metabolic reconstructions from genomes of highly enriched 'Candidatus Accumulibacter' and 'Candidatus Competibacter' bioreactor populations.</title>
        <authorList>
            <person name="Annavajhala M.K."/>
            <person name="Welles L."/>
            <person name="Abbas B."/>
            <person name="Sorokin D."/>
            <person name="Park H."/>
            <person name="Van Loosdrecht M."/>
            <person name="Chandran K."/>
        </authorList>
    </citation>
    <scope>NUCLEOTIDE SEQUENCE [LARGE SCALE GENOMIC DNA]</scope>
    <source>
        <strain evidence="11 12">SBR_G</strain>
    </source>
</reference>
<keyword evidence="3 8" id="KW-0540">Nuclease</keyword>
<feature type="transmembrane region" description="Helical" evidence="9">
    <location>
        <begin position="24"/>
        <end position="46"/>
    </location>
</feature>
<evidence type="ECO:0000256" key="4">
    <source>
        <dbReference type="ARBA" id="ARBA00022723"/>
    </source>
</evidence>
<evidence type="ECO:0000256" key="1">
    <source>
        <dbReference type="ARBA" id="ARBA00001946"/>
    </source>
</evidence>
<organism evidence="11 12">
    <name type="scientific">Candidatus Competibacter phosphatis</name>
    <dbReference type="NCBI Taxonomy" id="221280"/>
    <lineage>
        <taxon>Bacteria</taxon>
        <taxon>Pseudomonadati</taxon>
        <taxon>Pseudomonadota</taxon>
        <taxon>Gammaproteobacteria</taxon>
        <taxon>Candidatus Competibacteraceae</taxon>
        <taxon>Candidatus Competibacter</taxon>
    </lineage>
</organism>
<evidence type="ECO:0000256" key="8">
    <source>
        <dbReference type="HAMAP-Rule" id="MF_00265"/>
    </source>
</evidence>
<keyword evidence="9" id="KW-0812">Transmembrane</keyword>
<dbReference type="InterPro" id="IPR050556">
    <property type="entry name" value="Type_II_TA_system_RNase"/>
</dbReference>
<dbReference type="Gene3D" id="3.40.50.1010">
    <property type="entry name" value="5'-nuclease"/>
    <property type="match status" value="1"/>
</dbReference>
<dbReference type="PANTHER" id="PTHR33653:SF1">
    <property type="entry name" value="RIBONUCLEASE VAPC2"/>
    <property type="match status" value="1"/>
</dbReference>
<evidence type="ECO:0000256" key="3">
    <source>
        <dbReference type="ARBA" id="ARBA00022722"/>
    </source>
</evidence>
<dbReference type="EC" id="3.1.-.-" evidence="8"/>
<evidence type="ECO:0000256" key="2">
    <source>
        <dbReference type="ARBA" id="ARBA00022649"/>
    </source>
</evidence>
<name>A0ABX1TS04_9GAMM</name>
<keyword evidence="4 8" id="KW-0479">Metal-binding</keyword>
<feature type="binding site" evidence="8">
    <location>
        <position position="5"/>
    </location>
    <ligand>
        <name>Mg(2+)</name>
        <dbReference type="ChEBI" id="CHEBI:18420"/>
    </ligand>
</feature>
<comment type="function">
    <text evidence="8">Toxic component of a toxin-antitoxin (TA) system. An RNase.</text>
</comment>
<dbReference type="Proteomes" id="UP000760480">
    <property type="component" value="Unassembled WGS sequence"/>
</dbReference>
<accession>A0ABX1TS04</accession>
<dbReference type="SUPFAM" id="SSF88723">
    <property type="entry name" value="PIN domain-like"/>
    <property type="match status" value="1"/>
</dbReference>
<keyword evidence="8" id="KW-0800">Toxin</keyword>
<keyword evidence="6 8" id="KW-0460">Magnesium</keyword>
<keyword evidence="5 8" id="KW-0378">Hydrolase</keyword>
<feature type="domain" description="PIN" evidence="10">
    <location>
        <begin position="2"/>
        <end position="127"/>
    </location>
</feature>
<dbReference type="InterPro" id="IPR022907">
    <property type="entry name" value="VapC_family"/>
</dbReference>
<keyword evidence="9" id="KW-1133">Transmembrane helix</keyword>
<gene>
    <name evidence="8" type="primary">vapC</name>
    <name evidence="11" type="ORF">E4P82_21200</name>
</gene>
<comment type="cofactor">
    <cofactor evidence="1 8">
        <name>Mg(2+)</name>
        <dbReference type="ChEBI" id="CHEBI:18420"/>
    </cofactor>
</comment>
<evidence type="ECO:0000259" key="10">
    <source>
        <dbReference type="Pfam" id="PF01850"/>
    </source>
</evidence>
<evidence type="ECO:0000313" key="11">
    <source>
        <dbReference type="EMBL" id="NMQ21504.1"/>
    </source>
</evidence>
<dbReference type="HAMAP" id="MF_00265">
    <property type="entry name" value="VapC_Nob1"/>
    <property type="match status" value="1"/>
</dbReference>
<protein>
    <recommendedName>
        <fullName evidence="8">Ribonuclease VapC</fullName>
        <shortName evidence="8">RNase VapC</shortName>
        <ecNumber evidence="8">3.1.-.-</ecNumber>
    </recommendedName>
    <alternativeName>
        <fullName evidence="8">Toxin VapC</fullName>
    </alternativeName>
</protein>
<proteinExistence type="inferred from homology"/>
<dbReference type="InterPro" id="IPR029060">
    <property type="entry name" value="PIN-like_dom_sf"/>
</dbReference>
<comment type="similarity">
    <text evidence="7 8">Belongs to the PINc/VapC protein family.</text>
</comment>
<sequence>MYLLDTNVVSELRRATAGKADPHVVAWAASVPVVSLFLSVITVLELEWGVLRIERRDPVQGALLRAWLEERVLPAFSERMLPVDVAVARRCARLHVPDPRSERDALIAATALTHGLIVATRNGTDFRPTRVATFDPWTFEIPSA</sequence>
<evidence type="ECO:0000256" key="5">
    <source>
        <dbReference type="ARBA" id="ARBA00022801"/>
    </source>
</evidence>
<keyword evidence="2 8" id="KW-1277">Toxin-antitoxin system</keyword>
<dbReference type="CDD" id="cd18746">
    <property type="entry name" value="PIN_VapC4-5_FitB-like"/>
    <property type="match status" value="1"/>
</dbReference>
<evidence type="ECO:0000256" key="9">
    <source>
        <dbReference type="SAM" id="Phobius"/>
    </source>
</evidence>
<dbReference type="PANTHER" id="PTHR33653">
    <property type="entry name" value="RIBONUCLEASE VAPC2"/>
    <property type="match status" value="1"/>
</dbReference>
<dbReference type="Pfam" id="PF01850">
    <property type="entry name" value="PIN"/>
    <property type="match status" value="1"/>
</dbReference>
<dbReference type="EMBL" id="SPMZ01000118">
    <property type="protein sequence ID" value="NMQ21504.1"/>
    <property type="molecule type" value="Genomic_DNA"/>
</dbReference>